<accession>A0A2S9JTU9</accession>
<dbReference type="Proteomes" id="UP000238642">
    <property type="component" value="Unassembled WGS sequence"/>
</dbReference>
<dbReference type="EMBL" id="PVBS01000001">
    <property type="protein sequence ID" value="PRD56715.1"/>
    <property type="molecule type" value="Genomic_DNA"/>
</dbReference>
<proteinExistence type="predicted"/>
<keyword evidence="3" id="KW-1185">Reference proteome</keyword>
<comment type="caution">
    <text evidence="2">The sequence shown here is derived from an EMBL/GenBank/DDBJ whole genome shotgun (WGS) entry which is preliminary data.</text>
</comment>
<dbReference type="InterPro" id="IPR051396">
    <property type="entry name" value="Bact_Antivir_Def_Nuclease"/>
</dbReference>
<evidence type="ECO:0000313" key="3">
    <source>
        <dbReference type="Proteomes" id="UP000238642"/>
    </source>
</evidence>
<organism evidence="2 3">
    <name type="scientific">Sphingobacterium gobiense</name>
    <dbReference type="NCBI Taxonomy" id="1382456"/>
    <lineage>
        <taxon>Bacteria</taxon>
        <taxon>Pseudomonadati</taxon>
        <taxon>Bacteroidota</taxon>
        <taxon>Sphingobacteriia</taxon>
        <taxon>Sphingobacteriales</taxon>
        <taxon>Sphingobacteriaceae</taxon>
        <taxon>Sphingobacterium</taxon>
    </lineage>
</organism>
<name>A0A2S9JTU9_9SPHI</name>
<dbReference type="PANTHER" id="PTHR43581:SF4">
    <property type="entry name" value="ATP_GTP PHOSPHATASE"/>
    <property type="match status" value="1"/>
</dbReference>
<dbReference type="AlphaFoldDB" id="A0A2S9JTU9"/>
<dbReference type="RefSeq" id="WP_105723803.1">
    <property type="nucleotide sequence ID" value="NZ_PVBS01000001.1"/>
</dbReference>
<feature type="domain" description="Endonuclease GajA/Old nuclease/RecF-like AAA" evidence="1">
    <location>
        <begin position="2"/>
        <end position="365"/>
    </location>
</feature>
<gene>
    <name evidence="2" type="ORF">C5749_05650</name>
</gene>
<dbReference type="SUPFAM" id="SSF52540">
    <property type="entry name" value="P-loop containing nucleoside triphosphate hydrolases"/>
    <property type="match status" value="1"/>
</dbReference>
<evidence type="ECO:0000313" key="2">
    <source>
        <dbReference type="EMBL" id="PRD56715.1"/>
    </source>
</evidence>
<reference evidence="2 3" key="1">
    <citation type="submission" date="2018-02" db="EMBL/GenBank/DDBJ databases">
        <title>The draft genome of Sphingobacterium gobiense H7.</title>
        <authorList>
            <person name="Li L."/>
            <person name="Liu L."/>
            <person name="Zhang X."/>
            <person name="Wang T."/>
            <person name="Liang L."/>
        </authorList>
    </citation>
    <scope>NUCLEOTIDE SEQUENCE [LARGE SCALE GENOMIC DNA]</scope>
    <source>
        <strain evidence="2 3">ACCC 05757</strain>
    </source>
</reference>
<dbReference type="OrthoDB" id="9792800at2"/>
<dbReference type="Pfam" id="PF13175">
    <property type="entry name" value="AAA_15"/>
    <property type="match status" value="1"/>
</dbReference>
<dbReference type="Gene3D" id="3.40.50.300">
    <property type="entry name" value="P-loop containing nucleotide triphosphate hydrolases"/>
    <property type="match status" value="1"/>
</dbReference>
<dbReference type="InterPro" id="IPR041685">
    <property type="entry name" value="AAA_GajA/Old/RecF-like"/>
</dbReference>
<protein>
    <recommendedName>
        <fullName evidence="1">Endonuclease GajA/Old nuclease/RecF-like AAA domain-containing protein</fullName>
    </recommendedName>
</protein>
<dbReference type="InterPro" id="IPR027417">
    <property type="entry name" value="P-loop_NTPase"/>
</dbReference>
<evidence type="ECO:0000259" key="1">
    <source>
        <dbReference type="Pfam" id="PF13175"/>
    </source>
</evidence>
<sequence length="647" mass="74602">MILGLSVRHYKSYNNVNYIPITNQVVNRMSMFVGNNGVGKSSILEALDTFFNGGYWNKTKNEKQDQTFICPLFLVRRTAVEELLNLSSEDKEALDCISSFLFNLEESSNKEFKEFVRIRNAMNISREEYYLIIIGITFKDRNKAYFGSSFDNELKNKINELVPSYNTDRVLNFFRKLYTYIYIPVEAKTNDVLKLEASEMQKLMNKNILETIEKVLKEKKFSSKPKKAMTDLVTIINSTLNDFMDEINDHIQYIDPDYSYKVEDGYKKNLTASDLREHILRAYFSIRTLKKNGKEIFELSSGEQRVALIDIANAFIAKNENKKGMVLLAIDEPEASLHVSKCFSQFKRIEELSKQKNTQVLLTTHWYGAIPTLNNGTLNIIQSGSKAEISSFSLTNYLEKRRDFPDDVDLKSFFELVSTIISSIKSDNTKWLIIEGSDDALYHKRYVGHKVEDLVILPVGGCGNVIKIYEYLFAPFNEKVEKGILRNSKVLCLIDSDVSQRTTQLYSPQIENQLKICRIQNSNTEVTLNKLTVGGDYIPTEIEDCLNPTLFYNALKTTIKNEESRELSEIFDKFGQNTDAITSRVKTEQSLLKPLSLEALDYKDQLLERMSDSHFKVKLANHYFKISEADKDYTPPLFQKVIEYFNT</sequence>
<dbReference type="PANTHER" id="PTHR43581">
    <property type="entry name" value="ATP/GTP PHOSPHATASE"/>
    <property type="match status" value="1"/>
</dbReference>